<dbReference type="AlphaFoldDB" id="A0A1G8GJX9"/>
<dbReference type="RefSeq" id="WP_091274440.1">
    <property type="nucleotide sequence ID" value="NZ_FNDK01000016.1"/>
</dbReference>
<dbReference type="Proteomes" id="UP000199163">
    <property type="component" value="Unassembled WGS sequence"/>
</dbReference>
<keyword evidence="2" id="KW-1185">Reference proteome</keyword>
<accession>A0A1G8GJX9</accession>
<protein>
    <submittedName>
        <fullName evidence="1">Uncharacterized protein</fullName>
    </submittedName>
</protein>
<dbReference type="EMBL" id="FNDK01000016">
    <property type="protein sequence ID" value="SDH94708.1"/>
    <property type="molecule type" value="Genomic_DNA"/>
</dbReference>
<evidence type="ECO:0000313" key="2">
    <source>
        <dbReference type="Proteomes" id="UP000199163"/>
    </source>
</evidence>
<name>A0A1G8GJX9_9BACI</name>
<evidence type="ECO:0000313" key="1">
    <source>
        <dbReference type="EMBL" id="SDH94708.1"/>
    </source>
</evidence>
<reference evidence="2" key="1">
    <citation type="submission" date="2016-10" db="EMBL/GenBank/DDBJ databases">
        <authorList>
            <person name="Varghese N."/>
            <person name="Submissions S."/>
        </authorList>
    </citation>
    <scope>NUCLEOTIDE SEQUENCE [LARGE SCALE GENOMIC DNA]</scope>
    <source>
        <strain evidence="2">DSM 21632</strain>
    </source>
</reference>
<sequence length="177" mass="21227">MEEEKYKQDKPFYPIQGFHMDSWKRAVQHVINDVVTDVLAYDEEERTPRYLLDVFKEKWQALSPFWFNHQTSYYLWLVHISGTLLPFLEKERGSIFGWVQYREYPKVWSSQHFTVPLIKENDCLTIYVFEKNDEVLFHAAEAMAINAQYSREKVPKYLQLHSVESGRTVFYHLKHAG</sequence>
<organism evidence="1 2">
    <name type="scientific">Alteribacillus persepolensis</name>
    <dbReference type="NCBI Taxonomy" id="568899"/>
    <lineage>
        <taxon>Bacteria</taxon>
        <taxon>Bacillati</taxon>
        <taxon>Bacillota</taxon>
        <taxon>Bacilli</taxon>
        <taxon>Bacillales</taxon>
        <taxon>Bacillaceae</taxon>
        <taxon>Alteribacillus</taxon>
    </lineage>
</organism>
<dbReference type="OrthoDB" id="2695569at2"/>
<gene>
    <name evidence="1" type="ORF">SAMN05192534_11617</name>
</gene>
<proteinExistence type="predicted"/>